<dbReference type="EMBL" id="CP037422">
    <property type="protein sequence ID" value="QDU09201.1"/>
    <property type="molecule type" value="Genomic_DNA"/>
</dbReference>
<reference evidence="11 12" key="1">
    <citation type="submission" date="2019-03" db="EMBL/GenBank/DDBJ databases">
        <title>Deep-cultivation of Planctomycetes and their phenomic and genomic characterization uncovers novel biology.</title>
        <authorList>
            <person name="Wiegand S."/>
            <person name="Jogler M."/>
            <person name="Boedeker C."/>
            <person name="Pinto D."/>
            <person name="Vollmers J."/>
            <person name="Rivas-Marin E."/>
            <person name="Kohn T."/>
            <person name="Peeters S.H."/>
            <person name="Heuer A."/>
            <person name="Rast P."/>
            <person name="Oberbeckmann S."/>
            <person name="Bunk B."/>
            <person name="Jeske O."/>
            <person name="Meyerdierks A."/>
            <person name="Storesund J.E."/>
            <person name="Kallscheuer N."/>
            <person name="Luecker S."/>
            <person name="Lage O.M."/>
            <person name="Pohl T."/>
            <person name="Merkel B.J."/>
            <person name="Hornburger P."/>
            <person name="Mueller R.-W."/>
            <person name="Bruemmer F."/>
            <person name="Labrenz M."/>
            <person name="Spormann A.M."/>
            <person name="Op den Camp H."/>
            <person name="Overmann J."/>
            <person name="Amann R."/>
            <person name="Jetten M.S.M."/>
            <person name="Mascher T."/>
            <person name="Medema M.H."/>
            <person name="Devos D.P."/>
            <person name="Kaster A.-K."/>
            <person name="Ovreas L."/>
            <person name="Rohde M."/>
            <person name="Galperin M.Y."/>
            <person name="Jogler C."/>
        </authorList>
    </citation>
    <scope>NUCLEOTIDE SEQUENCE [LARGE SCALE GENOMIC DNA]</scope>
    <source>
        <strain evidence="11 12">V202</strain>
    </source>
</reference>
<evidence type="ECO:0000256" key="1">
    <source>
        <dbReference type="ARBA" id="ARBA00004496"/>
    </source>
</evidence>
<comment type="similarity">
    <text evidence="2">Belongs to the TsaE family.</text>
</comment>
<keyword evidence="8" id="KW-0067">ATP-binding</keyword>
<dbReference type="InterPro" id="IPR003442">
    <property type="entry name" value="T6A_TsaE"/>
</dbReference>
<dbReference type="PANTHER" id="PTHR33540">
    <property type="entry name" value="TRNA THREONYLCARBAMOYLADENOSINE BIOSYNTHESIS PROTEIN TSAE"/>
    <property type="match status" value="1"/>
</dbReference>
<comment type="subcellular location">
    <subcellularLocation>
        <location evidence="1">Cytoplasm</location>
    </subcellularLocation>
</comment>
<keyword evidence="5" id="KW-0819">tRNA processing</keyword>
<dbReference type="SUPFAM" id="SSF52540">
    <property type="entry name" value="P-loop containing nucleoside triphosphate hydrolases"/>
    <property type="match status" value="1"/>
</dbReference>
<dbReference type="GO" id="GO:0005737">
    <property type="term" value="C:cytoplasm"/>
    <property type="evidence" value="ECO:0007669"/>
    <property type="project" value="UniProtKB-SubCell"/>
</dbReference>
<accession>A0A517WVB8</accession>
<dbReference type="NCBIfam" id="TIGR00150">
    <property type="entry name" value="T6A_YjeE"/>
    <property type="match status" value="1"/>
</dbReference>
<evidence type="ECO:0000256" key="6">
    <source>
        <dbReference type="ARBA" id="ARBA00022723"/>
    </source>
</evidence>
<dbReference type="AlphaFoldDB" id="A0A517WVB8"/>
<proteinExistence type="inferred from homology"/>
<dbReference type="GO" id="GO:0046872">
    <property type="term" value="F:metal ion binding"/>
    <property type="evidence" value="ECO:0007669"/>
    <property type="project" value="UniProtKB-KW"/>
</dbReference>
<evidence type="ECO:0000256" key="8">
    <source>
        <dbReference type="ARBA" id="ARBA00022840"/>
    </source>
</evidence>
<keyword evidence="12" id="KW-1185">Reference proteome</keyword>
<dbReference type="GO" id="GO:0002949">
    <property type="term" value="P:tRNA threonylcarbamoyladenosine modification"/>
    <property type="evidence" value="ECO:0007669"/>
    <property type="project" value="InterPro"/>
</dbReference>
<evidence type="ECO:0000256" key="2">
    <source>
        <dbReference type="ARBA" id="ARBA00007599"/>
    </source>
</evidence>
<keyword evidence="6" id="KW-0479">Metal-binding</keyword>
<gene>
    <name evidence="11" type="primary">tsaE</name>
    <name evidence="11" type="ORF">V202x_25730</name>
</gene>
<organism evidence="11 12">
    <name type="scientific">Gimesia aquarii</name>
    <dbReference type="NCBI Taxonomy" id="2527964"/>
    <lineage>
        <taxon>Bacteria</taxon>
        <taxon>Pseudomonadati</taxon>
        <taxon>Planctomycetota</taxon>
        <taxon>Planctomycetia</taxon>
        <taxon>Planctomycetales</taxon>
        <taxon>Planctomycetaceae</taxon>
        <taxon>Gimesia</taxon>
    </lineage>
</organism>
<dbReference type="Pfam" id="PF02367">
    <property type="entry name" value="TsaE"/>
    <property type="match status" value="1"/>
</dbReference>
<evidence type="ECO:0000256" key="10">
    <source>
        <dbReference type="ARBA" id="ARBA00032441"/>
    </source>
</evidence>
<evidence type="ECO:0000256" key="7">
    <source>
        <dbReference type="ARBA" id="ARBA00022741"/>
    </source>
</evidence>
<dbReference type="GO" id="GO:0005524">
    <property type="term" value="F:ATP binding"/>
    <property type="evidence" value="ECO:0007669"/>
    <property type="project" value="UniProtKB-KW"/>
</dbReference>
<evidence type="ECO:0000256" key="4">
    <source>
        <dbReference type="ARBA" id="ARBA00022490"/>
    </source>
</evidence>
<dbReference type="Gene3D" id="3.40.50.300">
    <property type="entry name" value="P-loop containing nucleotide triphosphate hydrolases"/>
    <property type="match status" value="1"/>
</dbReference>
<evidence type="ECO:0000256" key="9">
    <source>
        <dbReference type="ARBA" id="ARBA00022842"/>
    </source>
</evidence>
<evidence type="ECO:0000256" key="3">
    <source>
        <dbReference type="ARBA" id="ARBA00019010"/>
    </source>
</evidence>
<evidence type="ECO:0000256" key="5">
    <source>
        <dbReference type="ARBA" id="ARBA00022694"/>
    </source>
</evidence>
<keyword evidence="9" id="KW-0460">Magnesium</keyword>
<sequence length="175" mass="19449">MNLNQFTKDFLLNTTAEWIFKSASESETQRLGVMLAKQLEPGAVIALNGNLGAGKTRLVQAIATALGVDPNEVNSPTFVLIQEYQGELPLYHFDTYRLKDTDEFLELGADDLLYADGVCLIEWADKVAEVLPRDLVQINIEHTSETARTFHFQGQGPRSVKIVTALQQKNDSPPE</sequence>
<name>A0A517WVB8_9PLAN</name>
<dbReference type="InterPro" id="IPR027417">
    <property type="entry name" value="P-loop_NTPase"/>
</dbReference>
<dbReference type="PANTHER" id="PTHR33540:SF2">
    <property type="entry name" value="TRNA THREONYLCARBAMOYLADENOSINE BIOSYNTHESIS PROTEIN TSAE"/>
    <property type="match status" value="1"/>
</dbReference>
<evidence type="ECO:0000313" key="11">
    <source>
        <dbReference type="EMBL" id="QDU09201.1"/>
    </source>
</evidence>
<evidence type="ECO:0000313" key="12">
    <source>
        <dbReference type="Proteomes" id="UP000318384"/>
    </source>
</evidence>
<keyword evidence="4" id="KW-0963">Cytoplasm</keyword>
<dbReference type="Proteomes" id="UP000318384">
    <property type="component" value="Chromosome"/>
</dbReference>
<protein>
    <recommendedName>
        <fullName evidence="3">tRNA threonylcarbamoyladenosine biosynthesis protein TsaE</fullName>
    </recommendedName>
    <alternativeName>
        <fullName evidence="10">t(6)A37 threonylcarbamoyladenosine biosynthesis protein TsaE</fullName>
    </alternativeName>
</protein>
<keyword evidence="7" id="KW-0547">Nucleotide-binding</keyword>